<evidence type="ECO:0000313" key="1">
    <source>
        <dbReference type="EMBL" id="TID19602.1"/>
    </source>
</evidence>
<proteinExistence type="predicted"/>
<sequence length="126" mass="15102">MVDSKQKRSSPRTSFLTLPLEIRQKILLASKDHLQMPKFDHAKADPPKYRTVQARQRHDFWFQVKVSADYVKQKDSELRQHKGDVKKWAASLSEIEEIRVDMRWVRKMWKKEIKRVAADRGLMILW</sequence>
<reference evidence="1 2" key="1">
    <citation type="submission" date="2019-04" db="EMBL/GenBank/DDBJ databases">
        <title>High contiguity whole genome sequence and gene annotation resource for two Venturia nashicola isolates.</title>
        <authorList>
            <person name="Prokchorchik M."/>
            <person name="Won K."/>
            <person name="Lee Y."/>
            <person name="Choi E.D."/>
            <person name="Segonzac C."/>
            <person name="Sohn K.H."/>
        </authorList>
    </citation>
    <scope>NUCLEOTIDE SEQUENCE [LARGE SCALE GENOMIC DNA]</scope>
    <source>
        <strain evidence="1 2">PRI2</strain>
    </source>
</reference>
<organism evidence="1 2">
    <name type="scientific">Venturia nashicola</name>
    <dbReference type="NCBI Taxonomy" id="86259"/>
    <lineage>
        <taxon>Eukaryota</taxon>
        <taxon>Fungi</taxon>
        <taxon>Dikarya</taxon>
        <taxon>Ascomycota</taxon>
        <taxon>Pezizomycotina</taxon>
        <taxon>Dothideomycetes</taxon>
        <taxon>Pleosporomycetidae</taxon>
        <taxon>Venturiales</taxon>
        <taxon>Venturiaceae</taxon>
        <taxon>Venturia</taxon>
    </lineage>
</organism>
<gene>
    <name evidence="1" type="ORF">E6O75_ATG06940</name>
</gene>
<accession>A0A4Z1NWW5</accession>
<comment type="caution">
    <text evidence="1">The sequence shown here is derived from an EMBL/GenBank/DDBJ whole genome shotgun (WGS) entry which is preliminary data.</text>
</comment>
<dbReference type="EMBL" id="SNSC02000012">
    <property type="protein sequence ID" value="TID19602.1"/>
    <property type="molecule type" value="Genomic_DNA"/>
</dbReference>
<dbReference type="AlphaFoldDB" id="A0A4Z1NWW5"/>
<keyword evidence="2" id="KW-1185">Reference proteome</keyword>
<dbReference type="Proteomes" id="UP000298493">
    <property type="component" value="Unassembled WGS sequence"/>
</dbReference>
<name>A0A4Z1NWW5_9PEZI</name>
<evidence type="ECO:0000313" key="2">
    <source>
        <dbReference type="Proteomes" id="UP000298493"/>
    </source>
</evidence>
<protein>
    <submittedName>
        <fullName evidence="1">Uncharacterized protein</fullName>
    </submittedName>
</protein>